<evidence type="ECO:0008006" key="3">
    <source>
        <dbReference type="Google" id="ProtNLM"/>
    </source>
</evidence>
<comment type="caution">
    <text evidence="1">The sequence shown here is derived from an EMBL/GenBank/DDBJ whole genome shotgun (WGS) entry which is preliminary data.</text>
</comment>
<reference evidence="1 2" key="1">
    <citation type="submission" date="2020-10" db="EMBL/GenBank/DDBJ databases">
        <title>Connecting structure to function with the recovery of over 1000 high-quality activated sludge metagenome-assembled genomes encoding full-length rRNA genes using long-read sequencing.</title>
        <authorList>
            <person name="Singleton C.M."/>
            <person name="Petriglieri F."/>
            <person name="Kristensen J.M."/>
            <person name="Kirkegaard R.H."/>
            <person name="Michaelsen T.Y."/>
            <person name="Andersen M.H."/>
            <person name="Karst S.M."/>
            <person name="Dueholm M.S."/>
            <person name="Nielsen P.H."/>
            <person name="Albertsen M."/>
        </authorList>
    </citation>
    <scope>NUCLEOTIDE SEQUENCE [LARGE SCALE GENOMIC DNA]</scope>
    <source>
        <strain evidence="1">Lyne_18-Q3-R50-59_MAXAC.006</strain>
    </source>
</reference>
<sequence>MEDLKQAAADIDEVCGQVELRHDIPSALFRKWGRWDELSASQRTMVAVLDHAPAGSFDKPEMLPRELRASVTDFDADEWSDVVTVATLVSNPMAKSWIEDTLWLTEHIHGSKPHGPASLDAHFEVLSDSDAHVMERIRGAERVAELVRRMGQRNGEAAQQTEQLMRDIMEGITHGGLGGPDDSLCAATRIWADVVVPSPEAVRLLDEVENRFAGPHDLEVLADVRNKFCPDAWDNYDKAIQAFMDESESSIGMRSYAAAKNALGIATRVGHPRQAAIKAAIQHIDVWEGTVPTRIGGTVPAEAVHQWIAETVGSDDLQSSLRRLVTNGRSAVNGDGEPDTERQSFLDYLPVRTFGLYNSTLRNTDAQDCGDPNAEPPRHSSNAVSRNINASLTANFLAPSLKQIFTHYDPDTDELRRLLDPHPHIDETNIEALIDGLVLYTEQRWESSACTLLPRIEQLVRRTAVEANVPIIKEPKGDERGGVSTFGGLLRNLRKASPDTFPEELARRIDFLLTDDIQGFNLRNEILHGLAERPIQQWEATVVVLALLEILLFQPET</sequence>
<dbReference type="EMBL" id="JADJZA010000001">
    <property type="protein sequence ID" value="MBK9296159.1"/>
    <property type="molecule type" value="Genomic_DNA"/>
</dbReference>
<name>A0A936TDZ1_9ACTN</name>
<gene>
    <name evidence="1" type="ORF">IPN02_04665</name>
</gene>
<proteinExistence type="predicted"/>
<accession>A0A936TDZ1</accession>
<evidence type="ECO:0000313" key="2">
    <source>
        <dbReference type="Proteomes" id="UP000727993"/>
    </source>
</evidence>
<dbReference type="AlphaFoldDB" id="A0A936TDZ1"/>
<dbReference type="Proteomes" id="UP000727993">
    <property type="component" value="Unassembled WGS sequence"/>
</dbReference>
<protein>
    <recommendedName>
        <fullName evidence="3">DUF4209 domain-containing protein</fullName>
    </recommendedName>
</protein>
<organism evidence="1 2">
    <name type="scientific">Candidatus Neomicrothrix subdominans</name>
    <dbReference type="NCBI Taxonomy" id="2954438"/>
    <lineage>
        <taxon>Bacteria</taxon>
        <taxon>Bacillati</taxon>
        <taxon>Actinomycetota</taxon>
        <taxon>Acidimicrobiia</taxon>
        <taxon>Acidimicrobiales</taxon>
        <taxon>Microthrixaceae</taxon>
        <taxon>Candidatus Neomicrothrix</taxon>
    </lineage>
</organism>
<evidence type="ECO:0000313" key="1">
    <source>
        <dbReference type="EMBL" id="MBK9296159.1"/>
    </source>
</evidence>